<dbReference type="Gene3D" id="2.60.120.260">
    <property type="entry name" value="Galactose-binding domain-like"/>
    <property type="match status" value="1"/>
</dbReference>
<evidence type="ECO:0000313" key="4">
    <source>
        <dbReference type="Proteomes" id="UP000295302"/>
    </source>
</evidence>
<dbReference type="EMBL" id="SMKQ01000308">
    <property type="protein sequence ID" value="TDD31693.1"/>
    <property type="molecule type" value="Genomic_DNA"/>
</dbReference>
<dbReference type="InterPro" id="IPR036278">
    <property type="entry name" value="Sialidase_sf"/>
</dbReference>
<dbReference type="InterPro" id="IPR000421">
    <property type="entry name" value="FA58C"/>
</dbReference>
<evidence type="ECO:0008006" key="5">
    <source>
        <dbReference type="Google" id="ProtNLM"/>
    </source>
</evidence>
<accession>A0A4R4XL33</accession>
<comment type="caution">
    <text evidence="3">The sequence shown here is derived from an EMBL/GenBank/DDBJ whole genome shotgun (WGS) entry which is preliminary data.</text>
</comment>
<dbReference type="SUPFAM" id="SSF49785">
    <property type="entry name" value="Galactose-binding domain-like"/>
    <property type="match status" value="1"/>
</dbReference>
<reference evidence="3 4" key="1">
    <citation type="submission" date="2019-03" db="EMBL/GenBank/DDBJ databases">
        <title>Draft genome sequences of novel Actinobacteria.</title>
        <authorList>
            <person name="Sahin N."/>
            <person name="Ay H."/>
            <person name="Saygin H."/>
        </authorList>
    </citation>
    <scope>NUCLEOTIDE SEQUENCE [LARGE SCALE GENOMIC DNA]</scope>
    <source>
        <strain evidence="3 4">CH32</strain>
    </source>
</reference>
<dbReference type="CDD" id="cd15482">
    <property type="entry name" value="Sialidase_non-viral"/>
    <property type="match status" value="1"/>
</dbReference>
<protein>
    <recommendedName>
        <fullName evidence="5">Sialidase domain-containing protein</fullName>
    </recommendedName>
</protein>
<keyword evidence="4" id="KW-1185">Reference proteome</keyword>
<dbReference type="InterPro" id="IPR011040">
    <property type="entry name" value="Sialidase"/>
</dbReference>
<dbReference type="Proteomes" id="UP000295302">
    <property type="component" value="Unassembled WGS sequence"/>
</dbReference>
<dbReference type="Gene3D" id="2.120.10.10">
    <property type="match status" value="1"/>
</dbReference>
<evidence type="ECO:0000313" key="3">
    <source>
        <dbReference type="EMBL" id="TDD31693.1"/>
    </source>
</evidence>
<organism evidence="3 4">
    <name type="scientific">Nonomuraea terrae</name>
    <dbReference type="NCBI Taxonomy" id="2530383"/>
    <lineage>
        <taxon>Bacteria</taxon>
        <taxon>Bacillati</taxon>
        <taxon>Actinomycetota</taxon>
        <taxon>Actinomycetes</taxon>
        <taxon>Streptosporangiales</taxon>
        <taxon>Streptosporangiaceae</taxon>
        <taxon>Nonomuraea</taxon>
    </lineage>
</organism>
<dbReference type="RefSeq" id="WP_132623046.1">
    <property type="nucleotide sequence ID" value="NZ_SMKQ01000308.1"/>
</dbReference>
<dbReference type="InterPro" id="IPR008979">
    <property type="entry name" value="Galactose-bd-like_sf"/>
</dbReference>
<name>A0A4R4XL33_9ACTN</name>
<feature type="domain" description="F5/8 type C" evidence="1">
    <location>
        <begin position="446"/>
        <end position="544"/>
    </location>
</feature>
<evidence type="ECO:0000259" key="2">
    <source>
        <dbReference type="Pfam" id="PF13088"/>
    </source>
</evidence>
<dbReference type="Pfam" id="PF13088">
    <property type="entry name" value="BNR_2"/>
    <property type="match status" value="1"/>
</dbReference>
<feature type="domain" description="Sialidase" evidence="2">
    <location>
        <begin position="165"/>
        <end position="347"/>
    </location>
</feature>
<dbReference type="OrthoDB" id="41724at2"/>
<dbReference type="Pfam" id="PF00754">
    <property type="entry name" value="F5_F8_type_C"/>
    <property type="match status" value="1"/>
</dbReference>
<proteinExistence type="predicted"/>
<sequence length="568" mass="60911">MRVAGAVVTAVSMAAGPFTPPDPAPAGAPYCVLAEDFTPAGADGSYLIDTASSLEWIHPHPAPARREPSASDRLDFAGFPNVSVLDVTGPRGVPEQKVIITYATNVDQVVTLTNAAAVSDDGGVTFGPPDGTPLRESPIELHDGRFFATEYYPARTGPHTARLGVLTSSALEDGESWLRSAATLHTPGDLLPGGAAYGAPIQLADGTILITLYARYTDTGTYQAEVYASDDGGATFHRRGVIARPAGGFWFTEASIEQTLDGSLLAVLRRDGGQYATLHQSRSRDGGRTWSPVREVRFAGMDCVVRGVAPRPLLTPGGLLVLSAGRPDTWLAVSPDGLGEEWTEPRVTYHNRDGIWDTHGSSGYTGLAAVGPHRLIQVVDNCKLPGVSADGTLNETACPAHGRFEHGGWYAIKRLLFTVATPGHRIDLDALRRSGDLRISTTMRWSSPYRARTNPAAAMDGSTGYWSSAVAAGRGRYELHFERPYRLSRIGLSLRPGHPAGARVYVSADGRSWGEPVVTIRDRTDHAMRYDAIGRTARHVRIVTEPTRDCDPEIGASCSMLNEVEVYS</sequence>
<evidence type="ECO:0000259" key="1">
    <source>
        <dbReference type="Pfam" id="PF00754"/>
    </source>
</evidence>
<dbReference type="SUPFAM" id="SSF50939">
    <property type="entry name" value="Sialidases"/>
    <property type="match status" value="1"/>
</dbReference>
<dbReference type="AlphaFoldDB" id="A0A4R4XL33"/>
<gene>
    <name evidence="3" type="ORF">E1286_44565</name>
</gene>